<evidence type="ECO:0000313" key="6">
    <source>
        <dbReference type="Proteomes" id="UP000001517"/>
    </source>
</evidence>
<proteinExistence type="predicted"/>
<dbReference type="InterPro" id="IPR050955">
    <property type="entry name" value="Plant_Biomass_Hydrol_Est"/>
</dbReference>
<feature type="domain" description="Esterase Ig-like N-terminal" evidence="4">
    <location>
        <begin position="41"/>
        <end position="149"/>
    </location>
</feature>
<dbReference type="SUPFAM" id="SSF53474">
    <property type="entry name" value="alpha/beta-Hydrolases"/>
    <property type="match status" value="1"/>
</dbReference>
<dbReference type="Pfam" id="PF18435">
    <property type="entry name" value="EstA_Ig_like"/>
    <property type="match status" value="1"/>
</dbReference>
<protein>
    <submittedName>
        <fullName evidence="5">Glucan-binding protein D, BglB-like protein</fullName>
    </submittedName>
</protein>
<dbReference type="PANTHER" id="PTHR43037">
    <property type="entry name" value="UNNAMED PRODUCT-RELATED"/>
    <property type="match status" value="1"/>
</dbReference>
<accession>A0AA36JZQ0</accession>
<reference evidence="5 6" key="1">
    <citation type="journal article" date="2010" name="J. Bacteriol.">
        <title>Genome sequence of Streptococcus gallolyticus: insights into its adaptation to the bovine rumen and its ability to cause endocarditis.</title>
        <authorList>
            <person name="Rusniok C."/>
            <person name="Couve E."/>
            <person name="Da Cunha V."/>
            <person name="El Gana R."/>
            <person name="Zidane N."/>
            <person name="Bouchier C."/>
            <person name="Poyart C."/>
            <person name="Leclercq R."/>
            <person name="Trieu-Cuot P."/>
            <person name="Glaser P."/>
        </authorList>
    </citation>
    <scope>NUCLEOTIDE SEQUENCE [LARGE SCALE GENOMIC DNA]</scope>
    <source>
        <strain evidence="5 6">UCN34</strain>
    </source>
</reference>
<sequence>MMRKVLQSILVTFLGLGLLLSAQKVEAVDANRQSNVAVTNTSIVINNYEFGPGVDKIVLQTNASLRNVDASSATVTTAGITRQVTNAYLSDANGNAVQSRGGRNTSQYITLELSVSYNNDDPAQSASPFSFDLSTYRNTWVSSYVVKVEGLNVTPLYGYNSTQLNAEQEAINNKITPSANRFTEHGSYSLSYAAYQPESATGGEKNPLIVWLHGIGEAGTDINFPLLANEVNLLTEDTIQNHFTSTGTGSQRGAYVLVPQSPTAWGQNQAELMDTINQYIAAHPDIDSSRVYLIGGSNGAAMSVQMGLTYPNTFAALVPIAAPLSYQMTIADSDEEIYSLDESTLTALKDQPMWFITARSDASVPVDTNTLPYYKALLNGGATNKWLTYYESVVGTELAQEYNGHWSWIYLFHDQATGVQNTTNVVTWSGLTGMVATNPTNGGDAQAQVNGVSYNNIFDWLNAQYATNY</sequence>
<keyword evidence="2" id="KW-0378">Hydrolase</keyword>
<name>A0AA36JZQ0_STRG3</name>
<organism evidence="5 6">
    <name type="scientific">Streptococcus gallolyticus (strain UCN34)</name>
    <dbReference type="NCBI Taxonomy" id="637909"/>
    <lineage>
        <taxon>Bacteria</taxon>
        <taxon>Bacillati</taxon>
        <taxon>Bacillota</taxon>
        <taxon>Bacilli</taxon>
        <taxon>Lactobacillales</taxon>
        <taxon>Streptococcaceae</taxon>
        <taxon>Streptococcus</taxon>
    </lineage>
</organism>
<dbReference type="AlphaFoldDB" id="A0AA36JZQ0"/>
<dbReference type="PANTHER" id="PTHR43037:SF1">
    <property type="entry name" value="BLL1128 PROTEIN"/>
    <property type="match status" value="1"/>
</dbReference>
<dbReference type="InterPro" id="IPR029058">
    <property type="entry name" value="AB_hydrolase_fold"/>
</dbReference>
<dbReference type="Gene3D" id="3.40.50.1820">
    <property type="entry name" value="alpha/beta hydrolase"/>
    <property type="match status" value="1"/>
</dbReference>
<feature type="chain" id="PRO_5041390092" evidence="3">
    <location>
        <begin position="28"/>
        <end position="469"/>
    </location>
</feature>
<evidence type="ECO:0000259" key="4">
    <source>
        <dbReference type="Pfam" id="PF18435"/>
    </source>
</evidence>
<evidence type="ECO:0000313" key="5">
    <source>
        <dbReference type="EMBL" id="CBI14542.1"/>
    </source>
</evidence>
<dbReference type="InterPro" id="IPR010126">
    <property type="entry name" value="Esterase_phb"/>
</dbReference>
<dbReference type="InterPro" id="IPR041172">
    <property type="entry name" value="EstA_Ig-like_N"/>
</dbReference>
<dbReference type="EMBL" id="FN597254">
    <property type="protein sequence ID" value="CBI14542.1"/>
    <property type="molecule type" value="Genomic_DNA"/>
</dbReference>
<keyword evidence="1 3" id="KW-0732">Signal</keyword>
<dbReference type="GO" id="GO:0005576">
    <property type="term" value="C:extracellular region"/>
    <property type="evidence" value="ECO:0007669"/>
    <property type="project" value="InterPro"/>
</dbReference>
<feature type="signal peptide" evidence="3">
    <location>
        <begin position="1"/>
        <end position="27"/>
    </location>
</feature>
<evidence type="ECO:0000256" key="1">
    <source>
        <dbReference type="ARBA" id="ARBA00022729"/>
    </source>
</evidence>
<dbReference type="Gene3D" id="2.60.40.2180">
    <property type="match status" value="1"/>
</dbReference>
<dbReference type="GO" id="GO:0016787">
    <property type="term" value="F:hydrolase activity"/>
    <property type="evidence" value="ECO:0007669"/>
    <property type="project" value="UniProtKB-KW"/>
</dbReference>
<dbReference type="Proteomes" id="UP000001517">
    <property type="component" value="Chromosome"/>
</dbReference>
<dbReference type="Pfam" id="PF10503">
    <property type="entry name" value="Esterase_PHB"/>
    <property type="match status" value="1"/>
</dbReference>
<dbReference type="RefSeq" id="WP_012962541.1">
    <property type="nucleotide sequence ID" value="NC_013798.1"/>
</dbReference>
<evidence type="ECO:0000256" key="3">
    <source>
        <dbReference type="SAM" id="SignalP"/>
    </source>
</evidence>
<dbReference type="KEGG" id="sga:GALLO_2051"/>
<evidence type="ECO:0000256" key="2">
    <source>
        <dbReference type="ARBA" id="ARBA00022801"/>
    </source>
</evidence>
<gene>
    <name evidence="5" type="ordered locus">GALLO_2051</name>
</gene>